<feature type="domain" description="FBD" evidence="1">
    <location>
        <begin position="154"/>
        <end position="193"/>
    </location>
</feature>
<protein>
    <recommendedName>
        <fullName evidence="1">FBD domain-containing protein</fullName>
    </recommendedName>
</protein>
<keyword evidence="3" id="KW-1185">Reference proteome</keyword>
<reference evidence="2" key="2">
    <citation type="submission" date="2023-02" db="EMBL/GenBank/DDBJ databases">
        <authorList>
            <person name="Swenson N.G."/>
            <person name="Wegrzyn J.L."/>
            <person name="Mcevoy S.L."/>
        </authorList>
    </citation>
    <scope>NUCLEOTIDE SEQUENCE</scope>
    <source>
        <strain evidence="2">91603</strain>
        <tissue evidence="2">Leaf</tissue>
    </source>
</reference>
<proteinExistence type="predicted"/>
<name>A0AAD5IQE5_ACENE</name>
<gene>
    <name evidence="2" type="ORF">LWI28_016383</name>
</gene>
<evidence type="ECO:0000259" key="1">
    <source>
        <dbReference type="Pfam" id="PF08387"/>
    </source>
</evidence>
<accession>A0AAD5IQE5</accession>
<dbReference type="PANTHER" id="PTHR34145">
    <property type="entry name" value="OS02G0105600 PROTEIN"/>
    <property type="match status" value="1"/>
</dbReference>
<sequence>MWDINTKIGERPNESEIEEKRSKYINWVDKVLELHRGRYINEFRIHFDLGDNQKSYITNWIHTALAKGVQKLELNFDRFVGIIWKEYRFPVECYNTLKSPHGLSIIKSLRYDVQLRNLIDPIIPYLPRLETLELLLNLKKLICDAGNRKLHQFPNCSLEHVKEVEFIGFVGYPIDLELAFYFLENAPMLKKMIVNPTNPYLMGSYFEFENSKSKQAARKRVKPLKRRVPQWVELVVC</sequence>
<dbReference type="Proteomes" id="UP001064489">
    <property type="component" value="Chromosome 8"/>
</dbReference>
<dbReference type="EMBL" id="JAJSOW010000103">
    <property type="protein sequence ID" value="KAI9174374.1"/>
    <property type="molecule type" value="Genomic_DNA"/>
</dbReference>
<evidence type="ECO:0000313" key="3">
    <source>
        <dbReference type="Proteomes" id="UP001064489"/>
    </source>
</evidence>
<dbReference type="InterPro" id="IPR006566">
    <property type="entry name" value="FBD"/>
</dbReference>
<dbReference type="Pfam" id="PF08387">
    <property type="entry name" value="FBD"/>
    <property type="match status" value="1"/>
</dbReference>
<organism evidence="2 3">
    <name type="scientific">Acer negundo</name>
    <name type="common">Box elder</name>
    <dbReference type="NCBI Taxonomy" id="4023"/>
    <lineage>
        <taxon>Eukaryota</taxon>
        <taxon>Viridiplantae</taxon>
        <taxon>Streptophyta</taxon>
        <taxon>Embryophyta</taxon>
        <taxon>Tracheophyta</taxon>
        <taxon>Spermatophyta</taxon>
        <taxon>Magnoliopsida</taxon>
        <taxon>eudicotyledons</taxon>
        <taxon>Gunneridae</taxon>
        <taxon>Pentapetalae</taxon>
        <taxon>rosids</taxon>
        <taxon>malvids</taxon>
        <taxon>Sapindales</taxon>
        <taxon>Sapindaceae</taxon>
        <taxon>Hippocastanoideae</taxon>
        <taxon>Acereae</taxon>
        <taxon>Acer</taxon>
    </lineage>
</organism>
<dbReference type="PANTHER" id="PTHR34145:SF79">
    <property type="entry name" value="F-BOX DOMAIN, FBD DOMAIN, LEUCINE-RICH REPEAT DOMAIN SUPERFAMILY"/>
    <property type="match status" value="1"/>
</dbReference>
<evidence type="ECO:0000313" key="2">
    <source>
        <dbReference type="EMBL" id="KAI9174374.1"/>
    </source>
</evidence>
<dbReference type="InterPro" id="IPR053772">
    <property type="entry name" value="At1g61320/At1g61330-like"/>
</dbReference>
<dbReference type="AlphaFoldDB" id="A0AAD5IQE5"/>
<comment type="caution">
    <text evidence="2">The sequence shown here is derived from an EMBL/GenBank/DDBJ whole genome shotgun (WGS) entry which is preliminary data.</text>
</comment>
<reference evidence="2" key="1">
    <citation type="journal article" date="2022" name="Plant J.">
        <title>Strategies of tolerance reflected in two North American maple genomes.</title>
        <authorList>
            <person name="McEvoy S.L."/>
            <person name="Sezen U.U."/>
            <person name="Trouern-Trend A."/>
            <person name="McMahon S.M."/>
            <person name="Schaberg P.G."/>
            <person name="Yang J."/>
            <person name="Wegrzyn J.L."/>
            <person name="Swenson N.G."/>
        </authorList>
    </citation>
    <scope>NUCLEOTIDE SEQUENCE</scope>
    <source>
        <strain evidence="2">91603</strain>
    </source>
</reference>